<name>A0A7J7EDE4_DICBM</name>
<dbReference type="InterPro" id="IPR001811">
    <property type="entry name" value="Chemokine_IL8-like_dom"/>
</dbReference>
<reference evidence="4 5" key="1">
    <citation type="journal article" date="2020" name="Mol. Biol. Evol.">
        <title>Interspecific Gene Flow and the Evolution of Specialization in Black and White Rhinoceros.</title>
        <authorList>
            <person name="Moodley Y."/>
            <person name="Westbury M.V."/>
            <person name="Russo I.M."/>
            <person name="Gopalakrishnan S."/>
            <person name="Rakotoarivelo A."/>
            <person name="Olsen R.A."/>
            <person name="Prost S."/>
            <person name="Tunstall T."/>
            <person name="Ryder O.A."/>
            <person name="Dalen L."/>
            <person name="Bruford M.W."/>
        </authorList>
    </citation>
    <scope>NUCLEOTIDE SEQUENCE [LARGE SCALE GENOMIC DNA]</scope>
    <source>
        <strain evidence="4">SBR-YM</strain>
        <tissue evidence="4">Skin</tissue>
    </source>
</reference>
<sequence length="329" mass="36402">MRIRKAVPLSSFCTVQWSWGTGRGRVLESGCAMSHRVVLHINELACGEGRSRFKRGPGGRREAVEKARSRTQSAAQRQPRGTHRRAQREPVGPAGALRAERGEPGGVSGPPHGLAGALPESLFPRRAPPASMRLLTAALLLLLLALCAARVDGSKCKCSRKGPKIRYSDVKKLEMKPKYPHCEEKMVIITTKSVSRYRGQEHCLHPKLQSTKRFIKWYNAWNEKRRQLTRQKQDLSRPLSITLQALCHQKWDEANPGAVHGGGENTFIQLLGETQAFGARCPSPSTRGAASMKRRQAWAHAATLFTSANANDEGSEGTSCTSRRHFITK</sequence>
<dbReference type="GO" id="GO:0008009">
    <property type="term" value="F:chemokine activity"/>
    <property type="evidence" value="ECO:0007669"/>
    <property type="project" value="InterPro"/>
</dbReference>
<dbReference type="GO" id="GO:0006955">
    <property type="term" value="P:immune response"/>
    <property type="evidence" value="ECO:0007669"/>
    <property type="project" value="InterPro"/>
</dbReference>
<dbReference type="EMBL" id="JACDTQ010003641">
    <property type="protein sequence ID" value="KAF5913426.1"/>
    <property type="molecule type" value="Genomic_DNA"/>
</dbReference>
<keyword evidence="5" id="KW-1185">Reference proteome</keyword>
<evidence type="ECO:0000256" key="2">
    <source>
        <dbReference type="SAM" id="MobiDB-lite"/>
    </source>
</evidence>
<evidence type="ECO:0000256" key="1">
    <source>
        <dbReference type="ARBA" id="ARBA00022514"/>
    </source>
</evidence>
<organism evidence="4 5">
    <name type="scientific">Diceros bicornis minor</name>
    <name type="common">South-central black rhinoceros</name>
    <dbReference type="NCBI Taxonomy" id="77932"/>
    <lineage>
        <taxon>Eukaryota</taxon>
        <taxon>Metazoa</taxon>
        <taxon>Chordata</taxon>
        <taxon>Craniata</taxon>
        <taxon>Vertebrata</taxon>
        <taxon>Euteleostomi</taxon>
        <taxon>Mammalia</taxon>
        <taxon>Eutheria</taxon>
        <taxon>Laurasiatheria</taxon>
        <taxon>Perissodactyla</taxon>
        <taxon>Rhinocerotidae</taxon>
        <taxon>Diceros</taxon>
    </lineage>
</organism>
<protein>
    <recommendedName>
        <fullName evidence="3">Chemokine interleukin-8-like domain-containing protein</fullName>
    </recommendedName>
</protein>
<feature type="region of interest" description="Disordered" evidence="2">
    <location>
        <begin position="310"/>
        <end position="329"/>
    </location>
</feature>
<dbReference type="SUPFAM" id="SSF54117">
    <property type="entry name" value="Interleukin 8-like chemokines"/>
    <property type="match status" value="1"/>
</dbReference>
<dbReference type="GO" id="GO:0005615">
    <property type="term" value="C:extracellular space"/>
    <property type="evidence" value="ECO:0007669"/>
    <property type="project" value="UniProtKB-KW"/>
</dbReference>
<dbReference type="Proteomes" id="UP000551758">
    <property type="component" value="Unassembled WGS sequence"/>
</dbReference>
<dbReference type="AlphaFoldDB" id="A0A7J7EDE4"/>
<feature type="region of interest" description="Disordered" evidence="2">
    <location>
        <begin position="49"/>
        <end position="113"/>
    </location>
</feature>
<evidence type="ECO:0000313" key="5">
    <source>
        <dbReference type="Proteomes" id="UP000551758"/>
    </source>
</evidence>
<evidence type="ECO:0000313" key="4">
    <source>
        <dbReference type="EMBL" id="KAF5913426.1"/>
    </source>
</evidence>
<keyword evidence="1" id="KW-0202">Cytokine</keyword>
<dbReference type="Gene3D" id="2.40.50.40">
    <property type="match status" value="1"/>
</dbReference>
<feature type="compositionally biased region" description="Basic and acidic residues" evidence="2">
    <location>
        <begin position="59"/>
        <end position="68"/>
    </location>
</feature>
<evidence type="ECO:0000259" key="3">
    <source>
        <dbReference type="Pfam" id="PF00048"/>
    </source>
</evidence>
<comment type="caution">
    <text evidence="4">The sequence shown here is derived from an EMBL/GenBank/DDBJ whole genome shotgun (WGS) entry which is preliminary data.</text>
</comment>
<feature type="domain" description="Chemokine interleukin-8-like" evidence="3">
    <location>
        <begin position="154"/>
        <end position="218"/>
    </location>
</feature>
<gene>
    <name evidence="4" type="ORF">HPG69_017044</name>
</gene>
<accession>A0A7J7EDE4</accession>
<dbReference type="Pfam" id="PF00048">
    <property type="entry name" value="IL8"/>
    <property type="match status" value="1"/>
</dbReference>
<feature type="compositionally biased region" description="Polar residues" evidence="2">
    <location>
        <begin position="310"/>
        <end position="321"/>
    </location>
</feature>
<proteinExistence type="predicted"/>
<dbReference type="InterPro" id="IPR036048">
    <property type="entry name" value="Interleukin_8-like_sf"/>
</dbReference>